<feature type="non-terminal residue" evidence="3">
    <location>
        <position position="1"/>
    </location>
</feature>
<evidence type="ECO:0000256" key="1">
    <source>
        <dbReference type="SAM" id="MobiDB-lite"/>
    </source>
</evidence>
<feature type="region of interest" description="Disordered" evidence="1">
    <location>
        <begin position="66"/>
        <end position="120"/>
    </location>
</feature>
<dbReference type="EMBL" id="GEBQ01007355">
    <property type="protein sequence ID" value="JAT32622.1"/>
    <property type="molecule type" value="Transcribed_RNA"/>
</dbReference>
<gene>
    <name evidence="3" type="ORF">g.2700</name>
</gene>
<feature type="region of interest" description="Disordered" evidence="1">
    <location>
        <begin position="145"/>
        <end position="197"/>
    </location>
</feature>
<feature type="domain" description="MADF" evidence="2">
    <location>
        <begin position="5"/>
        <end position="47"/>
    </location>
</feature>
<sequence>ELELAVKKRWKSIRTCYAREVMKLKTLKGPEARRRKQYLHFDLLRFLDGVITNRSLIMERYWEGNYPQRNQKNNPKHRKKNRKGKELKRVAMEETDFNWSGTDPRMERKKEEKEDNLSTTSVNQFTMKRTISEWNGTEHSNINREEKEVSVTKTPIKKEPMERTSPDCDRTKDERHIQSGIPVNMNQNRITEEEKES</sequence>
<feature type="compositionally biased region" description="Basic residues" evidence="1">
    <location>
        <begin position="74"/>
        <end position="86"/>
    </location>
</feature>
<reference evidence="3" key="1">
    <citation type="submission" date="2015-11" db="EMBL/GenBank/DDBJ databases">
        <title>De novo transcriptome assembly of four potential Pierce s Disease insect vectors from Arizona vineyards.</title>
        <authorList>
            <person name="Tassone E.E."/>
        </authorList>
    </citation>
    <scope>NUCLEOTIDE SEQUENCE</scope>
</reference>
<protein>
    <recommendedName>
        <fullName evidence="2">MADF domain-containing protein</fullName>
    </recommendedName>
</protein>
<feature type="compositionally biased region" description="Basic and acidic residues" evidence="1">
    <location>
        <begin position="145"/>
        <end position="177"/>
    </location>
</feature>
<evidence type="ECO:0000313" key="3">
    <source>
        <dbReference type="EMBL" id="JAT32622.1"/>
    </source>
</evidence>
<feature type="compositionally biased region" description="Basic and acidic residues" evidence="1">
    <location>
        <begin position="104"/>
        <end position="116"/>
    </location>
</feature>
<dbReference type="Pfam" id="PF10545">
    <property type="entry name" value="MADF_DNA_bdg"/>
    <property type="match status" value="1"/>
</dbReference>
<feature type="non-terminal residue" evidence="3">
    <location>
        <position position="197"/>
    </location>
</feature>
<dbReference type="InterPro" id="IPR006578">
    <property type="entry name" value="MADF-dom"/>
</dbReference>
<evidence type="ECO:0000259" key="2">
    <source>
        <dbReference type="Pfam" id="PF10545"/>
    </source>
</evidence>
<dbReference type="AlphaFoldDB" id="A0A1B6M9K5"/>
<proteinExistence type="predicted"/>
<organism evidence="3">
    <name type="scientific">Graphocephala atropunctata</name>
    <dbReference type="NCBI Taxonomy" id="36148"/>
    <lineage>
        <taxon>Eukaryota</taxon>
        <taxon>Metazoa</taxon>
        <taxon>Ecdysozoa</taxon>
        <taxon>Arthropoda</taxon>
        <taxon>Hexapoda</taxon>
        <taxon>Insecta</taxon>
        <taxon>Pterygota</taxon>
        <taxon>Neoptera</taxon>
        <taxon>Paraneoptera</taxon>
        <taxon>Hemiptera</taxon>
        <taxon>Auchenorrhyncha</taxon>
        <taxon>Membracoidea</taxon>
        <taxon>Cicadellidae</taxon>
        <taxon>Cicadellinae</taxon>
        <taxon>Cicadellini</taxon>
        <taxon>Graphocephala</taxon>
    </lineage>
</organism>
<name>A0A1B6M9K5_9HEMI</name>
<accession>A0A1B6M9K5</accession>